<dbReference type="Proteomes" id="UP000292685">
    <property type="component" value="Unassembled WGS sequence"/>
</dbReference>
<organism evidence="1 2">
    <name type="scientific">Zhihengliuella halotolerans</name>
    <dbReference type="NCBI Taxonomy" id="370736"/>
    <lineage>
        <taxon>Bacteria</taxon>
        <taxon>Bacillati</taxon>
        <taxon>Actinomycetota</taxon>
        <taxon>Actinomycetes</taxon>
        <taxon>Micrococcales</taxon>
        <taxon>Micrococcaceae</taxon>
        <taxon>Zhihengliuella</taxon>
    </lineage>
</organism>
<dbReference type="Gene3D" id="3.90.1070.10">
    <property type="match status" value="1"/>
</dbReference>
<reference evidence="1 2" key="1">
    <citation type="submission" date="2019-02" db="EMBL/GenBank/DDBJ databases">
        <title>Sequencing the genomes of 1000 actinobacteria strains.</title>
        <authorList>
            <person name="Klenk H.-P."/>
        </authorList>
    </citation>
    <scope>NUCLEOTIDE SEQUENCE [LARGE SCALE GENOMIC DNA]</scope>
    <source>
        <strain evidence="1 2">DSM 17364</strain>
    </source>
</reference>
<dbReference type="RefSeq" id="WP_130451163.1">
    <property type="nucleotide sequence ID" value="NZ_SHLA01000001.1"/>
</dbReference>
<dbReference type="SUPFAM" id="SSF56784">
    <property type="entry name" value="HAD-like"/>
    <property type="match status" value="1"/>
</dbReference>
<dbReference type="EMBL" id="SHLA01000001">
    <property type="protein sequence ID" value="RZU62613.1"/>
    <property type="molecule type" value="Genomic_DNA"/>
</dbReference>
<sequence>MTSQPAPAPADTATFDPAPPFGLLLDVDGPIASPVTRTVAIESIGRDLAAMANAGIPVVFNTGRSDAFIAAEVVPALRAAGLREGAPVFTISEKGAVWASVSPAGLGEISIDPELRLPAALYDDVRALVAERYAALMFHDETKRAMVSVEMTVGADPHAYLAAQKHFDEAIPALLEKHGLKDVRIDPTIISTDIEHELLGKDLGAARTLKLLTERGISAGSWFTMGDSRTDYAMAEWLHKHGHEVSHVDVRPADGVPQTPYPVLTSATGAIHDEAGAEFLTNWAGRIAEEA</sequence>
<protein>
    <recommendedName>
        <fullName evidence="3">Hydroxymethylpyrimidine pyrophosphatase-like HAD family hydrolase</fullName>
    </recommendedName>
</protein>
<evidence type="ECO:0008006" key="3">
    <source>
        <dbReference type="Google" id="ProtNLM"/>
    </source>
</evidence>
<dbReference type="InterPro" id="IPR023214">
    <property type="entry name" value="HAD_sf"/>
</dbReference>
<dbReference type="OrthoDB" id="4925391at2"/>
<evidence type="ECO:0000313" key="2">
    <source>
        <dbReference type="Proteomes" id="UP000292685"/>
    </source>
</evidence>
<dbReference type="AlphaFoldDB" id="A0A4Q8AFZ1"/>
<dbReference type="Gene3D" id="3.40.50.1000">
    <property type="entry name" value="HAD superfamily/HAD-like"/>
    <property type="match status" value="1"/>
</dbReference>
<proteinExistence type="predicted"/>
<keyword evidence="2" id="KW-1185">Reference proteome</keyword>
<evidence type="ECO:0000313" key="1">
    <source>
        <dbReference type="EMBL" id="RZU62613.1"/>
    </source>
</evidence>
<name>A0A4Q8AFZ1_9MICC</name>
<dbReference type="InterPro" id="IPR036412">
    <property type="entry name" value="HAD-like_sf"/>
</dbReference>
<accession>A0A4Q8AFZ1</accession>
<comment type="caution">
    <text evidence="1">The sequence shown here is derived from an EMBL/GenBank/DDBJ whole genome shotgun (WGS) entry which is preliminary data.</text>
</comment>
<gene>
    <name evidence="1" type="ORF">EV380_2211</name>
</gene>